<dbReference type="STRING" id="573064.Mefer_1346"/>
<dbReference type="AlphaFoldDB" id="C7P9C2"/>
<organism evidence="2 3">
    <name type="scientific">Methanocaldococcus fervens (strain DSM 4213 / JCM 15782 / AG86)</name>
    <name type="common">Methanococcus fervens</name>
    <dbReference type="NCBI Taxonomy" id="573064"/>
    <lineage>
        <taxon>Archaea</taxon>
        <taxon>Methanobacteriati</taxon>
        <taxon>Methanobacteriota</taxon>
        <taxon>Methanomada group</taxon>
        <taxon>Methanococci</taxon>
        <taxon>Methanococcales</taxon>
        <taxon>Methanocaldococcaceae</taxon>
        <taxon>Methanocaldococcus</taxon>
    </lineage>
</organism>
<dbReference type="EMBL" id="CP001696">
    <property type="protein sequence ID" value="ACV25154.1"/>
    <property type="molecule type" value="Genomic_DNA"/>
</dbReference>
<gene>
    <name evidence="2" type="ordered locus">Mefer_1346</name>
</gene>
<keyword evidence="3" id="KW-1185">Reference proteome</keyword>
<name>C7P9C2_METFA</name>
<proteinExistence type="predicted"/>
<dbReference type="RefSeq" id="WP_015791888.1">
    <property type="nucleotide sequence ID" value="NC_013156.1"/>
</dbReference>
<reference evidence="2" key="1">
    <citation type="submission" date="2009-08" db="EMBL/GenBank/DDBJ databases">
        <title>Complete sequence of chromosome of Methanocaldococcus fervens AG86.</title>
        <authorList>
            <consortium name="US DOE Joint Genome Institute"/>
            <person name="Lucas S."/>
            <person name="Copeland A."/>
            <person name="Lapidus A."/>
            <person name="Glavina del Rio T."/>
            <person name="Tice H."/>
            <person name="Bruce D."/>
            <person name="Goodwin L."/>
            <person name="Pitluck S."/>
            <person name="Chertkov O."/>
            <person name="Detter J.C."/>
            <person name="Han C."/>
            <person name="Tapia R."/>
            <person name="Larimer F."/>
            <person name="Land M."/>
            <person name="Hauser L."/>
            <person name="Kyrpides N."/>
            <person name="Ovchinnikova G."/>
            <person name="Lupa-Sieprawska M."/>
            <person name="Whitman W.B."/>
        </authorList>
    </citation>
    <scope>NUCLEOTIDE SEQUENCE [LARGE SCALE GENOMIC DNA]</scope>
    <source>
        <strain evidence="2">AG86</strain>
    </source>
</reference>
<accession>C7P9C2</accession>
<evidence type="ECO:0000313" key="3">
    <source>
        <dbReference type="Proteomes" id="UP000001495"/>
    </source>
</evidence>
<dbReference type="eggNOG" id="arCOG01831">
    <property type="taxonomic scope" value="Archaea"/>
</dbReference>
<dbReference type="Pfam" id="PF01909">
    <property type="entry name" value="NTP_transf_2"/>
    <property type="match status" value="1"/>
</dbReference>
<dbReference type="KEGG" id="mfe:Mefer_1346"/>
<dbReference type="HOGENOM" id="CLU_072733_0_0_2"/>
<sequence>MKVRIRDFIETVEGLYFAVNTYYHPEDRFFAFLRYVPYEFVDFEVDKNNLREINGKKYVKMAETDKAYKFLKEKFDKYLFYDETINVLMHAIPKEDVKRILSPKERLKEIVNEDGNLNNLEEKCRKLALTLEDYGVSIKSMGVSGSLLLKLNNKNSDIDFVIYGKEMHKKAREALKQAFEDNKLTPLSDNFWKIAYEKRIKDGTLSYEEFVFYEKRKFNRGVIDNTMFDLLFTREWEEINEKYGDRRYKNLGFKEIEGRVLNDDFAFDNPAVYKIECYNDNDIKEVVSFTHTYAGQCFNGEEIIARGKLEEVICKNGENYKRIVVGTTREAFNEYIKLRKHK</sequence>
<protein>
    <submittedName>
        <fullName evidence="2">DNA polymerase beta domain protein region</fullName>
    </submittedName>
</protein>
<dbReference type="Proteomes" id="UP000001495">
    <property type="component" value="Chromosome"/>
</dbReference>
<dbReference type="GeneID" id="8366049"/>
<dbReference type="OrthoDB" id="18771at2157"/>
<dbReference type="InterPro" id="IPR002934">
    <property type="entry name" value="Polymerase_NTP_transf_dom"/>
</dbReference>
<feature type="domain" description="Polymerase nucleotidyl transferase" evidence="1">
    <location>
        <begin position="126"/>
        <end position="206"/>
    </location>
</feature>
<evidence type="ECO:0000313" key="2">
    <source>
        <dbReference type="EMBL" id="ACV25154.1"/>
    </source>
</evidence>
<evidence type="ECO:0000259" key="1">
    <source>
        <dbReference type="Pfam" id="PF01909"/>
    </source>
</evidence>
<dbReference type="GO" id="GO:0016779">
    <property type="term" value="F:nucleotidyltransferase activity"/>
    <property type="evidence" value="ECO:0007669"/>
    <property type="project" value="InterPro"/>
</dbReference>